<dbReference type="EMBL" id="JBHSAM010000033">
    <property type="protein sequence ID" value="MFC4102458.1"/>
    <property type="molecule type" value="Genomic_DNA"/>
</dbReference>
<dbReference type="InterPro" id="IPR000873">
    <property type="entry name" value="AMP-dep_synth/lig_dom"/>
</dbReference>
<protein>
    <submittedName>
        <fullName evidence="5">AMP-binding protein</fullName>
    </submittedName>
</protein>
<dbReference type="InterPro" id="IPR045851">
    <property type="entry name" value="AMP-bd_C_sf"/>
</dbReference>
<evidence type="ECO:0000256" key="1">
    <source>
        <dbReference type="ARBA" id="ARBA00006432"/>
    </source>
</evidence>
<evidence type="ECO:0000259" key="4">
    <source>
        <dbReference type="Pfam" id="PF13193"/>
    </source>
</evidence>
<evidence type="ECO:0000313" key="6">
    <source>
        <dbReference type="Proteomes" id="UP001595715"/>
    </source>
</evidence>
<keyword evidence="2" id="KW-0436">Ligase</keyword>
<dbReference type="Proteomes" id="UP001595715">
    <property type="component" value="Unassembled WGS sequence"/>
</dbReference>
<feature type="domain" description="AMP-dependent synthetase/ligase" evidence="3">
    <location>
        <begin position="97"/>
        <end position="289"/>
    </location>
</feature>
<dbReference type="InterPro" id="IPR025110">
    <property type="entry name" value="AMP-bd_C"/>
</dbReference>
<dbReference type="Gene3D" id="3.40.50.12780">
    <property type="entry name" value="N-terminal domain of ligase-like"/>
    <property type="match status" value="1"/>
</dbReference>
<dbReference type="RefSeq" id="WP_377721075.1">
    <property type="nucleotide sequence ID" value="NZ_JBHSAM010000033.1"/>
</dbReference>
<evidence type="ECO:0000256" key="2">
    <source>
        <dbReference type="ARBA" id="ARBA00022598"/>
    </source>
</evidence>
<dbReference type="SUPFAM" id="SSF56801">
    <property type="entry name" value="Acetyl-CoA synthetase-like"/>
    <property type="match status" value="1"/>
</dbReference>
<comment type="caution">
    <text evidence="5">The sequence shown here is derived from an EMBL/GenBank/DDBJ whole genome shotgun (WGS) entry which is preliminary data.</text>
</comment>
<dbReference type="Pfam" id="PF13193">
    <property type="entry name" value="AMP-binding_C"/>
    <property type="match status" value="1"/>
</dbReference>
<dbReference type="CDD" id="cd04433">
    <property type="entry name" value="AFD_class_I"/>
    <property type="match status" value="1"/>
</dbReference>
<evidence type="ECO:0000313" key="5">
    <source>
        <dbReference type="EMBL" id="MFC4102458.1"/>
    </source>
</evidence>
<feature type="domain" description="AMP-binding enzyme C-terminal" evidence="4">
    <location>
        <begin position="333"/>
        <end position="406"/>
    </location>
</feature>
<keyword evidence="6" id="KW-1185">Reference proteome</keyword>
<dbReference type="Pfam" id="PF00501">
    <property type="entry name" value="AMP-binding"/>
    <property type="match status" value="1"/>
</dbReference>
<proteinExistence type="inferred from homology"/>
<sequence>MLTVNQDRFDEHAFRSRHAEMERTGAYRHPEGKRYAVCVGHAFDLIAIVLYMRERGGSVLLMHEATPFQLAVDTARKADCACLIHGRWEDALELAGAADHRPSILQYSSGTSREPALVERSWRQVETEIMHYNRLFREEGRVEPVILVPVSHSYGLIAGTLSSIARGEEPAVIQHRNPKAVLQEIRSRPRAMVYTVPFLFSVLDAMAKEEDRFHRMIVSGSPPSDPLLDRMKSRAGEAWQQYGCTEAGCISVARNPECASDVGHPLGHVEISIAWGEADGASPGQGEIVAAIGGCLVRTRDLGAVNPADGRLHVLGRLDDLLNVSGLKVIPSEVESVIMRMPGIMECLVLRTAHRVWGEAVRAMIVAATPIEARDVREWCIRHLPAYKVPSVIDMADEIPRTPAGKISRAYIAEMER</sequence>
<gene>
    <name evidence="5" type="ORF">ACFOZ8_22835</name>
</gene>
<dbReference type="PANTHER" id="PTHR43201:SF5">
    <property type="entry name" value="MEDIUM-CHAIN ACYL-COA LIGASE ACSF2, MITOCHONDRIAL"/>
    <property type="match status" value="1"/>
</dbReference>
<dbReference type="InterPro" id="IPR042099">
    <property type="entry name" value="ANL_N_sf"/>
</dbReference>
<dbReference type="PANTHER" id="PTHR43201">
    <property type="entry name" value="ACYL-COA SYNTHETASE"/>
    <property type="match status" value="1"/>
</dbReference>
<dbReference type="Gene3D" id="3.30.300.30">
    <property type="match status" value="1"/>
</dbReference>
<comment type="similarity">
    <text evidence="1">Belongs to the ATP-dependent AMP-binding enzyme family.</text>
</comment>
<accession>A0ABV8K8U1</accession>
<organism evidence="5 6">
    <name type="scientific">Paenibacillus xanthanilyticus</name>
    <dbReference type="NCBI Taxonomy" id="1783531"/>
    <lineage>
        <taxon>Bacteria</taxon>
        <taxon>Bacillati</taxon>
        <taxon>Bacillota</taxon>
        <taxon>Bacilli</taxon>
        <taxon>Bacillales</taxon>
        <taxon>Paenibacillaceae</taxon>
        <taxon>Paenibacillus</taxon>
    </lineage>
</organism>
<evidence type="ECO:0000259" key="3">
    <source>
        <dbReference type="Pfam" id="PF00501"/>
    </source>
</evidence>
<reference evidence="6" key="1">
    <citation type="journal article" date="2019" name="Int. J. Syst. Evol. Microbiol.">
        <title>The Global Catalogue of Microorganisms (GCM) 10K type strain sequencing project: providing services to taxonomists for standard genome sequencing and annotation.</title>
        <authorList>
            <consortium name="The Broad Institute Genomics Platform"/>
            <consortium name="The Broad Institute Genome Sequencing Center for Infectious Disease"/>
            <person name="Wu L."/>
            <person name="Ma J."/>
        </authorList>
    </citation>
    <scope>NUCLEOTIDE SEQUENCE [LARGE SCALE GENOMIC DNA]</scope>
    <source>
        <strain evidence="6">IBRC-M 10987</strain>
    </source>
</reference>
<name>A0ABV8K8U1_9BACL</name>